<organism evidence="6 7">
    <name type="scientific">Pseudoscardovia radai</name>
    <dbReference type="NCBI Taxonomy" id="987066"/>
    <lineage>
        <taxon>Bacteria</taxon>
        <taxon>Bacillati</taxon>
        <taxon>Actinomycetota</taxon>
        <taxon>Actinomycetes</taxon>
        <taxon>Bifidobacteriales</taxon>
        <taxon>Bifidobacteriaceae</taxon>
        <taxon>Pseudoscardovia</taxon>
    </lineage>
</organism>
<dbReference type="PROSITE" id="PS50995">
    <property type="entry name" value="HTH_MARR_2"/>
    <property type="match status" value="1"/>
</dbReference>
<comment type="caution">
    <text evidence="6">The sequence shown here is derived from an EMBL/GenBank/DDBJ whole genome shotgun (WGS) entry which is preliminary data.</text>
</comment>
<keyword evidence="1" id="KW-0805">Transcription regulation</keyword>
<evidence type="ECO:0000313" key="6">
    <source>
        <dbReference type="EMBL" id="OZG52268.1"/>
    </source>
</evidence>
<dbReference type="AlphaFoldDB" id="A0A261EZL0"/>
<keyword evidence="7" id="KW-1185">Reference proteome</keyword>
<feature type="region of interest" description="Disordered" evidence="4">
    <location>
        <begin position="172"/>
        <end position="209"/>
    </location>
</feature>
<dbReference type="Gene3D" id="1.10.10.10">
    <property type="entry name" value="Winged helix-like DNA-binding domain superfamily/Winged helix DNA-binding domain"/>
    <property type="match status" value="1"/>
</dbReference>
<dbReference type="RefSeq" id="WP_245834843.1">
    <property type="nucleotide sequence ID" value="NZ_MWWR01000004.1"/>
</dbReference>
<dbReference type="GO" id="GO:0003700">
    <property type="term" value="F:DNA-binding transcription factor activity"/>
    <property type="evidence" value="ECO:0007669"/>
    <property type="project" value="InterPro"/>
</dbReference>
<evidence type="ECO:0000259" key="5">
    <source>
        <dbReference type="PROSITE" id="PS50995"/>
    </source>
</evidence>
<dbReference type="InterPro" id="IPR036388">
    <property type="entry name" value="WH-like_DNA-bd_sf"/>
</dbReference>
<name>A0A261EZL0_9BIFI</name>
<dbReference type="PANTHER" id="PTHR42756:SF1">
    <property type="entry name" value="TRANSCRIPTIONAL REPRESSOR OF EMRAB OPERON"/>
    <property type="match status" value="1"/>
</dbReference>
<keyword evidence="3" id="KW-0804">Transcription</keyword>
<dbReference type="GO" id="GO:0003677">
    <property type="term" value="F:DNA binding"/>
    <property type="evidence" value="ECO:0007669"/>
    <property type="project" value="UniProtKB-KW"/>
</dbReference>
<evidence type="ECO:0000256" key="4">
    <source>
        <dbReference type="SAM" id="MobiDB-lite"/>
    </source>
</evidence>
<dbReference type="CDD" id="cd00090">
    <property type="entry name" value="HTH_ARSR"/>
    <property type="match status" value="1"/>
</dbReference>
<dbReference type="InterPro" id="IPR036390">
    <property type="entry name" value="WH_DNA-bd_sf"/>
</dbReference>
<sequence length="209" mass="23298">MERNEKSSAYEMVANMNSIAQLDDTTRLFIGMHQLEALSSRGLRNAIPDSVTERLNGCPATPCNIRIITYLARNEGRVIFQNDIERRCGVTRSTASRVLNLMESKGLVRRTIPTFDARKRQITLTDKSRSIVRDIEQLGEEYFNHLTEGIPQEDLDATMRTVRAIIARAEEEEFGSVSPEDRPFNPIDDGDGGDFSGANDFSGAGALRG</sequence>
<dbReference type="Proteomes" id="UP000216725">
    <property type="component" value="Unassembled WGS sequence"/>
</dbReference>
<dbReference type="SUPFAM" id="SSF46785">
    <property type="entry name" value="Winged helix' DNA-binding domain"/>
    <property type="match status" value="1"/>
</dbReference>
<keyword evidence="2" id="KW-0238">DNA-binding</keyword>
<dbReference type="InterPro" id="IPR000835">
    <property type="entry name" value="HTH_MarR-typ"/>
</dbReference>
<accession>A0A261EZL0</accession>
<proteinExistence type="predicted"/>
<evidence type="ECO:0000256" key="1">
    <source>
        <dbReference type="ARBA" id="ARBA00023015"/>
    </source>
</evidence>
<protein>
    <submittedName>
        <fullName evidence="6">MarR family transcriptional regulator</fullName>
    </submittedName>
</protein>
<dbReference type="InterPro" id="IPR011991">
    <property type="entry name" value="ArsR-like_HTH"/>
</dbReference>
<reference evidence="6 7" key="1">
    <citation type="journal article" date="2017" name="BMC Genomics">
        <title>Comparative genomic and phylogenomic analyses of the Bifidobacteriaceae family.</title>
        <authorList>
            <person name="Lugli G.A."/>
            <person name="Milani C."/>
            <person name="Turroni F."/>
            <person name="Duranti S."/>
            <person name="Mancabelli L."/>
            <person name="Mangifesta M."/>
            <person name="Ferrario C."/>
            <person name="Modesto M."/>
            <person name="Mattarelli P."/>
            <person name="Jiri K."/>
            <person name="van Sinderen D."/>
            <person name="Ventura M."/>
        </authorList>
    </citation>
    <scope>NUCLEOTIDE SEQUENCE [LARGE SCALE GENOMIC DNA]</scope>
    <source>
        <strain evidence="6 7">DSM 24742</strain>
    </source>
</reference>
<dbReference type="PANTHER" id="PTHR42756">
    <property type="entry name" value="TRANSCRIPTIONAL REGULATOR, MARR"/>
    <property type="match status" value="1"/>
</dbReference>
<dbReference type="Pfam" id="PF12802">
    <property type="entry name" value="MarR_2"/>
    <property type="match status" value="1"/>
</dbReference>
<dbReference type="SMART" id="SM00347">
    <property type="entry name" value="HTH_MARR"/>
    <property type="match status" value="1"/>
</dbReference>
<dbReference type="PRINTS" id="PR00598">
    <property type="entry name" value="HTHMARR"/>
</dbReference>
<evidence type="ECO:0000256" key="2">
    <source>
        <dbReference type="ARBA" id="ARBA00023125"/>
    </source>
</evidence>
<evidence type="ECO:0000313" key="7">
    <source>
        <dbReference type="Proteomes" id="UP000216725"/>
    </source>
</evidence>
<feature type="domain" description="HTH marR-type" evidence="5">
    <location>
        <begin position="25"/>
        <end position="171"/>
    </location>
</feature>
<evidence type="ECO:0000256" key="3">
    <source>
        <dbReference type="ARBA" id="ARBA00023163"/>
    </source>
</evidence>
<gene>
    <name evidence="6" type="ORF">PSRA_0457</name>
</gene>
<dbReference type="EMBL" id="MWWR01000004">
    <property type="protein sequence ID" value="OZG52268.1"/>
    <property type="molecule type" value="Genomic_DNA"/>
</dbReference>